<evidence type="ECO:0000259" key="1">
    <source>
        <dbReference type="Pfam" id="PF01636"/>
    </source>
</evidence>
<feature type="domain" description="Aminoglycoside phosphotransferase" evidence="1">
    <location>
        <begin position="148"/>
        <end position="322"/>
    </location>
</feature>
<dbReference type="InterPro" id="IPR002575">
    <property type="entry name" value="Aminoglycoside_PTrfase"/>
</dbReference>
<gene>
    <name evidence="2" type="ORF">RM541_00805</name>
</gene>
<comment type="caution">
    <text evidence="2">The sequence shown here is derived from an EMBL/GenBank/DDBJ whole genome shotgun (WGS) entry which is preliminary data.</text>
</comment>
<dbReference type="Proteomes" id="UP001253848">
    <property type="component" value="Unassembled WGS sequence"/>
</dbReference>
<dbReference type="PANTHER" id="PTHR21310">
    <property type="entry name" value="AMINOGLYCOSIDE PHOSPHOTRANSFERASE-RELATED-RELATED"/>
    <property type="match status" value="1"/>
</dbReference>
<dbReference type="InterPro" id="IPR051678">
    <property type="entry name" value="AGP_Transferase"/>
</dbReference>
<sequence length="389" mass="45299">MRTSDYFKPDFLEKLMREQAPESEIKVQSVNQFPVDNSASILSTLNAGTTGQEIGHFGLEVNFLKDGKTCSRRMVMKVKPHGDVTSGMLRGLAEMNGEPLTSIYAPFTKLTGFQNTHMRELKVYKKLPASLQPEIFGLMEDRPNNIFLVLMEALEEVDLLNSVMKPGKWTEEYIEEALLKIAQWHVAHIDNNNTLNKHYWSRDVPSKKYMMKLQPLWLALLKSAARNLPEVYTKENTGLLEDAIEKIPTYWDVLEQQPKTLIHNDFNPRNICFKNTGGSPQLCLYDWELATFHVPHYDVVEFLSFVLIPENYDQRLKYMEYYREELNRLTGRYEDGEDFQRIFAYAALDFGLHRLGMYMMAHSISPYPFLPRVIHSYFDTLKQLKYLLP</sequence>
<dbReference type="RefSeq" id="WP_311498336.1">
    <property type="nucleotide sequence ID" value="NZ_JAVRHN010000001.1"/>
</dbReference>
<reference evidence="2 3" key="1">
    <citation type="submission" date="2023-09" db="EMBL/GenBank/DDBJ databases">
        <authorList>
            <person name="Rey-Velasco X."/>
        </authorList>
    </citation>
    <scope>NUCLEOTIDE SEQUENCE [LARGE SCALE GENOMIC DNA]</scope>
    <source>
        <strain evidence="2 3">F225</strain>
    </source>
</reference>
<dbReference type="InterPro" id="IPR011009">
    <property type="entry name" value="Kinase-like_dom_sf"/>
</dbReference>
<dbReference type="SUPFAM" id="SSF56112">
    <property type="entry name" value="Protein kinase-like (PK-like)"/>
    <property type="match status" value="1"/>
</dbReference>
<dbReference type="Pfam" id="PF01636">
    <property type="entry name" value="APH"/>
    <property type="match status" value="1"/>
</dbReference>
<protein>
    <submittedName>
        <fullName evidence="2">Phosphotransferase</fullName>
    </submittedName>
</protein>
<name>A0ABU3DMF9_9FLAO</name>
<dbReference type="Gene3D" id="3.90.1200.10">
    <property type="match status" value="1"/>
</dbReference>
<dbReference type="EMBL" id="JAVRHN010000001">
    <property type="protein sequence ID" value="MDT0684887.1"/>
    <property type="molecule type" value="Genomic_DNA"/>
</dbReference>
<organism evidence="2 3">
    <name type="scientific">Autumnicola psychrophila</name>
    <dbReference type="NCBI Taxonomy" id="3075592"/>
    <lineage>
        <taxon>Bacteria</taxon>
        <taxon>Pseudomonadati</taxon>
        <taxon>Bacteroidota</taxon>
        <taxon>Flavobacteriia</taxon>
        <taxon>Flavobacteriales</taxon>
        <taxon>Flavobacteriaceae</taxon>
        <taxon>Autumnicola</taxon>
    </lineage>
</organism>
<keyword evidence="3" id="KW-1185">Reference proteome</keyword>
<evidence type="ECO:0000313" key="2">
    <source>
        <dbReference type="EMBL" id="MDT0684887.1"/>
    </source>
</evidence>
<proteinExistence type="predicted"/>
<evidence type="ECO:0000313" key="3">
    <source>
        <dbReference type="Proteomes" id="UP001253848"/>
    </source>
</evidence>
<accession>A0ABU3DMF9</accession>